<evidence type="ECO:0000313" key="2">
    <source>
        <dbReference type="Proteomes" id="UP000001064"/>
    </source>
</evidence>
<dbReference type="Proteomes" id="UP000001064">
    <property type="component" value="Unassembled WGS sequence"/>
</dbReference>
<protein>
    <submittedName>
        <fullName evidence="1">Uncharacterized protein</fullName>
    </submittedName>
</protein>
<evidence type="ECO:0000313" key="1">
    <source>
        <dbReference type="EMBL" id="EGC28972.1"/>
    </source>
</evidence>
<dbReference type="VEuPathDB" id="AmoebaDB:DICPUDRAFT_159508"/>
<dbReference type="OMA" id="ISFIQIC"/>
<reference evidence="2" key="1">
    <citation type="journal article" date="2011" name="Genome Biol.">
        <title>Comparative genomics of the social amoebae Dictyostelium discoideum and Dictyostelium purpureum.</title>
        <authorList>
            <consortium name="US DOE Joint Genome Institute (JGI-PGF)"/>
            <person name="Sucgang R."/>
            <person name="Kuo A."/>
            <person name="Tian X."/>
            <person name="Salerno W."/>
            <person name="Parikh A."/>
            <person name="Feasley C.L."/>
            <person name="Dalin E."/>
            <person name="Tu H."/>
            <person name="Huang E."/>
            <person name="Barry K."/>
            <person name="Lindquist E."/>
            <person name="Shapiro H."/>
            <person name="Bruce D."/>
            <person name="Schmutz J."/>
            <person name="Salamov A."/>
            <person name="Fey P."/>
            <person name="Gaudet P."/>
            <person name="Anjard C."/>
            <person name="Babu M.M."/>
            <person name="Basu S."/>
            <person name="Bushmanova Y."/>
            <person name="van der Wel H."/>
            <person name="Katoh-Kurasawa M."/>
            <person name="Dinh C."/>
            <person name="Coutinho P.M."/>
            <person name="Saito T."/>
            <person name="Elias M."/>
            <person name="Schaap P."/>
            <person name="Kay R.R."/>
            <person name="Henrissat B."/>
            <person name="Eichinger L."/>
            <person name="Rivero F."/>
            <person name="Putnam N.H."/>
            <person name="West C.M."/>
            <person name="Loomis W.F."/>
            <person name="Chisholm R.L."/>
            <person name="Shaulsky G."/>
            <person name="Strassmann J.E."/>
            <person name="Queller D.C."/>
            <person name="Kuspa A."/>
            <person name="Grigoriev I.V."/>
        </authorList>
    </citation>
    <scope>NUCLEOTIDE SEQUENCE [LARGE SCALE GENOMIC DNA]</scope>
    <source>
        <strain evidence="2">QSDP1</strain>
    </source>
</reference>
<dbReference type="EMBL" id="GL871508">
    <property type="protein sequence ID" value="EGC28972.1"/>
    <property type="molecule type" value="Genomic_DNA"/>
</dbReference>
<name>F1A4A9_DICPU</name>
<gene>
    <name evidence="1" type="ORF">DICPUDRAFT_159508</name>
</gene>
<accession>F1A4A9</accession>
<dbReference type="GeneID" id="10506807"/>
<proteinExistence type="predicted"/>
<dbReference type="KEGG" id="dpp:DICPUDRAFT_159508"/>
<dbReference type="OrthoDB" id="21705at2759"/>
<dbReference type="InParanoid" id="F1A4A9"/>
<dbReference type="eggNOG" id="ENOG502SPC6">
    <property type="taxonomic scope" value="Eukaryota"/>
</dbReference>
<keyword evidence="2" id="KW-1185">Reference proteome</keyword>
<dbReference type="AlphaFoldDB" id="F1A4A9"/>
<dbReference type="RefSeq" id="XP_003294501.1">
    <property type="nucleotide sequence ID" value="XM_003294453.1"/>
</dbReference>
<organism evidence="1 2">
    <name type="scientific">Dictyostelium purpureum</name>
    <name type="common">Slime mold</name>
    <dbReference type="NCBI Taxonomy" id="5786"/>
    <lineage>
        <taxon>Eukaryota</taxon>
        <taxon>Amoebozoa</taxon>
        <taxon>Evosea</taxon>
        <taxon>Eumycetozoa</taxon>
        <taxon>Dictyostelia</taxon>
        <taxon>Dictyosteliales</taxon>
        <taxon>Dictyosteliaceae</taxon>
        <taxon>Dictyostelium</taxon>
    </lineage>
</organism>
<sequence length="199" mass="22339">MVKEAFLAAVPNKKIVFVAADEKLPSYWQYSFTDGNCVISFIQICNTNDVFTAKLETLLPSQGTYFLMTRLNIKENQAKMDANLEAVKKAIKSDADWTIDQASLETVYPHVATDLKNSFGHIFAGVIEKVAANLAKRCADEMVLEAVQEATSNRTIIIKHNATQNGYWLWSFENGNLVISFKSITNTNDVQTFNFIKLL</sequence>